<dbReference type="KEGG" id="cmic:caldi_00980"/>
<dbReference type="PANTHER" id="PTHR35092:SF1">
    <property type="entry name" value="CHLORINASE MJ1651"/>
    <property type="match status" value="1"/>
</dbReference>
<comment type="similarity">
    <text evidence="2">Belongs to the SAM hydrolase / SAM-dependent halogenase family.</text>
</comment>
<evidence type="ECO:0000259" key="3">
    <source>
        <dbReference type="Pfam" id="PF01887"/>
    </source>
</evidence>
<dbReference type="InterPro" id="IPR023227">
    <property type="entry name" value="SAM_OH_AdoTrfase_C_sf"/>
</dbReference>
<dbReference type="RefSeq" id="WP_264843128.1">
    <property type="nucleotide sequence ID" value="NZ_AP025628.1"/>
</dbReference>
<evidence type="ECO:0000256" key="2">
    <source>
        <dbReference type="ARBA" id="ARBA00024035"/>
    </source>
</evidence>
<dbReference type="InterPro" id="IPR046470">
    <property type="entry name" value="SAM_HAT_C"/>
</dbReference>
<proteinExistence type="inferred from homology"/>
<feature type="domain" description="S-adenosyl-l-methionine hydroxide adenosyltransferase N-terminal" evidence="3">
    <location>
        <begin position="5"/>
        <end position="150"/>
    </location>
</feature>
<dbReference type="PANTHER" id="PTHR35092">
    <property type="entry name" value="CHLORINASE MJ1651"/>
    <property type="match status" value="1"/>
</dbReference>
<dbReference type="SUPFAM" id="SSF102522">
    <property type="entry name" value="Bacterial fluorinating enzyme, N-terminal domain"/>
    <property type="match status" value="1"/>
</dbReference>
<sequence length="281" mass="29618">MRPVITLTTDFGHSEFPGICRAVIKRLCPEAEIVDISHAVPPFDVRAGALVLRDAAPYLPVGIHVVIVDPGVGSARRALALRTGRGDVLVGPDSGVLLPGAERLGGAQAAVTIQNPDVLLRPTSATFHGRDVFCPAAARLAAGLPFEALGPAVDLTDLVRPDLPEPVMSEGVLRGQILTFDSFGSARTNIPADVVAQLRVRPGDPVEVDLDGRPLRAPFVTTYADVPPGEVCLLIDSSWDLAIAVNRGSARERLGLRVDQPVTLRRAGDRQPAQEPGGALS</sequence>
<reference evidence="5" key="1">
    <citation type="submission" date="2022-03" db="EMBL/GenBank/DDBJ databases">
        <title>Complete genome sequence of Caldinitratiruptor microaerophilus.</title>
        <authorList>
            <person name="Mukaiyama R."/>
            <person name="Nishiyama T."/>
            <person name="Ueda K."/>
        </authorList>
    </citation>
    <scope>NUCLEOTIDE SEQUENCE</scope>
    <source>
        <strain evidence="5">JCM 16183</strain>
    </source>
</reference>
<evidence type="ECO:0000259" key="4">
    <source>
        <dbReference type="Pfam" id="PF20257"/>
    </source>
</evidence>
<feature type="domain" description="S-adenosyl-l-methionine hydroxide adenosyltransferase C-terminal" evidence="4">
    <location>
        <begin position="175"/>
        <end position="263"/>
    </location>
</feature>
<dbReference type="Gene3D" id="2.40.30.90">
    <property type="entry name" value="Bacterial fluorinating enzyme like"/>
    <property type="match status" value="1"/>
</dbReference>
<dbReference type="InterPro" id="IPR002747">
    <property type="entry name" value="SAM_OH_AdoTrfase"/>
</dbReference>
<gene>
    <name evidence="5" type="ORF">caldi_00980</name>
</gene>
<evidence type="ECO:0008006" key="7">
    <source>
        <dbReference type="Google" id="ProtNLM"/>
    </source>
</evidence>
<evidence type="ECO:0000256" key="1">
    <source>
        <dbReference type="ARBA" id="ARBA00022691"/>
    </source>
</evidence>
<dbReference type="PIRSF" id="PIRSF006779">
    <property type="entry name" value="UCP006779"/>
    <property type="match status" value="1"/>
</dbReference>
<dbReference type="SUPFAM" id="SSF101852">
    <property type="entry name" value="Bacterial fluorinating enzyme, C-terminal domain"/>
    <property type="match status" value="1"/>
</dbReference>
<dbReference type="Proteomes" id="UP001163687">
    <property type="component" value="Chromosome"/>
</dbReference>
<keyword evidence="1" id="KW-0949">S-adenosyl-L-methionine</keyword>
<dbReference type="Pfam" id="PF01887">
    <property type="entry name" value="SAM_HAT_N"/>
    <property type="match status" value="1"/>
</dbReference>
<evidence type="ECO:0000313" key="5">
    <source>
        <dbReference type="EMBL" id="BDG59008.1"/>
    </source>
</evidence>
<evidence type="ECO:0000313" key="6">
    <source>
        <dbReference type="Proteomes" id="UP001163687"/>
    </source>
</evidence>
<accession>A0AA35CIK8</accession>
<dbReference type="AlphaFoldDB" id="A0AA35CIK8"/>
<name>A0AA35CIK8_9FIRM</name>
<organism evidence="5 6">
    <name type="scientific">Caldinitratiruptor microaerophilus</name>
    <dbReference type="NCBI Taxonomy" id="671077"/>
    <lineage>
        <taxon>Bacteria</taxon>
        <taxon>Bacillati</taxon>
        <taxon>Bacillota</taxon>
        <taxon>Clostridia</taxon>
        <taxon>Eubacteriales</taxon>
        <taxon>Symbiobacteriaceae</taxon>
        <taxon>Caldinitratiruptor</taxon>
    </lineage>
</organism>
<dbReference type="EMBL" id="AP025628">
    <property type="protein sequence ID" value="BDG59008.1"/>
    <property type="molecule type" value="Genomic_DNA"/>
</dbReference>
<dbReference type="InterPro" id="IPR046469">
    <property type="entry name" value="SAM_HAT_N"/>
</dbReference>
<protein>
    <recommendedName>
        <fullName evidence="7">SAM-dependent chlorinase/fluorinase</fullName>
    </recommendedName>
</protein>
<dbReference type="InterPro" id="IPR023228">
    <property type="entry name" value="SAM_OH_AdoTrfase_N_sf"/>
</dbReference>
<dbReference type="Pfam" id="PF20257">
    <property type="entry name" value="SAM_HAT_C"/>
    <property type="match status" value="1"/>
</dbReference>
<dbReference type="Gene3D" id="3.40.50.10790">
    <property type="entry name" value="S-adenosyl-l-methionine hydroxide adenosyltransferase, N-terminal"/>
    <property type="match status" value="1"/>
</dbReference>
<keyword evidence="6" id="KW-1185">Reference proteome</keyword>